<evidence type="ECO:0000256" key="2">
    <source>
        <dbReference type="SAM" id="Phobius"/>
    </source>
</evidence>
<reference evidence="4 5" key="1">
    <citation type="submission" date="2018-06" db="EMBL/GenBank/DDBJ databases">
        <title>Genomic Encyclopedia of Archaeal and Bacterial Type Strains, Phase II (KMG-II): from individual species to whole genera.</title>
        <authorList>
            <person name="Goeker M."/>
        </authorList>
    </citation>
    <scope>NUCLEOTIDE SEQUENCE [LARGE SCALE GENOMIC DNA]</scope>
    <source>
        <strain evidence="4 5">DSM 23522</strain>
    </source>
</reference>
<evidence type="ECO:0000313" key="5">
    <source>
        <dbReference type="Proteomes" id="UP000249696"/>
    </source>
</evidence>
<dbReference type="OrthoDB" id="7362103at2"/>
<sequence length="175" mass="20326">MTLIQSIIIVSPIAAKTRTGYIEQIFNIMRLLFIFIAILIISNVNAQDLKKHQWENRVVLIMAQDENSKEYNNQLAEFNKFPKELKERKMLIYHVLPQRYALVNDPVDPEQNEWISSSVLFDKFAGKNMDFKVVLIGLDGGIKLQKNVLLTTEELFGTIDSMPMRRAELNKNQNR</sequence>
<name>A0A327R7Z3_9FLAO</name>
<accession>A0A327R7Z3</accession>
<keyword evidence="2" id="KW-1133">Transmembrane helix</keyword>
<keyword evidence="5" id="KW-1185">Reference proteome</keyword>
<dbReference type="AlphaFoldDB" id="A0A327R7Z3"/>
<dbReference type="Pfam" id="PF13778">
    <property type="entry name" value="DUF4174"/>
    <property type="match status" value="1"/>
</dbReference>
<feature type="domain" description="DUF4174" evidence="3">
    <location>
        <begin position="49"/>
        <end position="168"/>
    </location>
</feature>
<evidence type="ECO:0000259" key="3">
    <source>
        <dbReference type="Pfam" id="PF13778"/>
    </source>
</evidence>
<evidence type="ECO:0000313" key="4">
    <source>
        <dbReference type="EMBL" id="RAJ12238.1"/>
    </source>
</evidence>
<keyword evidence="1" id="KW-0732">Signal</keyword>
<feature type="transmembrane region" description="Helical" evidence="2">
    <location>
        <begin position="25"/>
        <end position="44"/>
    </location>
</feature>
<keyword evidence="2" id="KW-0812">Transmembrane</keyword>
<keyword evidence="2" id="KW-0472">Membrane</keyword>
<proteinExistence type="predicted"/>
<comment type="caution">
    <text evidence="4">The sequence shown here is derived from an EMBL/GenBank/DDBJ whole genome shotgun (WGS) entry which is preliminary data.</text>
</comment>
<gene>
    <name evidence="4" type="ORF">LV92_01471</name>
</gene>
<dbReference type="Proteomes" id="UP000249696">
    <property type="component" value="Unassembled WGS sequence"/>
</dbReference>
<dbReference type="EMBL" id="QLLN01000003">
    <property type="protein sequence ID" value="RAJ12238.1"/>
    <property type="molecule type" value="Genomic_DNA"/>
</dbReference>
<evidence type="ECO:0000256" key="1">
    <source>
        <dbReference type="ARBA" id="ARBA00022729"/>
    </source>
</evidence>
<protein>
    <submittedName>
        <fullName evidence="4">Uncharacterized protein DUF4174</fullName>
    </submittedName>
</protein>
<dbReference type="InterPro" id="IPR025232">
    <property type="entry name" value="DUF4174"/>
</dbReference>
<organism evidence="4 5">
    <name type="scientific">Arenibacter echinorum</name>
    <dbReference type="NCBI Taxonomy" id="440515"/>
    <lineage>
        <taxon>Bacteria</taxon>
        <taxon>Pseudomonadati</taxon>
        <taxon>Bacteroidota</taxon>
        <taxon>Flavobacteriia</taxon>
        <taxon>Flavobacteriales</taxon>
        <taxon>Flavobacteriaceae</taxon>
        <taxon>Arenibacter</taxon>
    </lineage>
</organism>